<dbReference type="GO" id="GO:0016787">
    <property type="term" value="F:hydrolase activity"/>
    <property type="evidence" value="ECO:0007669"/>
    <property type="project" value="UniProtKB-KW"/>
</dbReference>
<dbReference type="PANTHER" id="PTHR46648">
    <property type="entry name" value="HIT FAMILY PROTEIN 1"/>
    <property type="match status" value="1"/>
</dbReference>
<dbReference type="InterPro" id="IPR019808">
    <property type="entry name" value="Histidine_triad_CS"/>
</dbReference>
<evidence type="ECO:0000256" key="3">
    <source>
        <dbReference type="PROSITE-ProRule" id="PRU00464"/>
    </source>
</evidence>
<dbReference type="InterPro" id="IPR039384">
    <property type="entry name" value="HINT"/>
</dbReference>
<feature type="domain" description="HIT" evidence="4">
    <location>
        <begin position="4"/>
        <end position="111"/>
    </location>
</feature>
<sequence length="136" mass="14822">MDCLFCNIIKGDIPSYKVYEDETAYAFLDINPCSRGHTVVVPKTHYENFTDMPAEKAGELFATVRMIARLVEDAVSADGSNIGLNNKAAAGQLVPHVHVHIIPRFEEDGGGSMHSIVSVKGAADDLEEMAELLVME</sequence>
<dbReference type="PROSITE" id="PS51084">
    <property type="entry name" value="HIT_2"/>
    <property type="match status" value="1"/>
</dbReference>
<comment type="caution">
    <text evidence="5">The sequence shown here is derived from an EMBL/GenBank/DDBJ whole genome shotgun (WGS) entry which is preliminary data.</text>
</comment>
<protein>
    <submittedName>
        <fullName evidence="5">HIT family hydrolase</fullName>
    </submittedName>
</protein>
<dbReference type="OrthoDB" id="26806at2157"/>
<dbReference type="RefSeq" id="WP_048195726.1">
    <property type="nucleotide sequence ID" value="NZ_CAAGSM010000001.1"/>
</dbReference>
<dbReference type="Proteomes" id="UP000029859">
    <property type="component" value="Unassembled WGS sequence"/>
</dbReference>
<dbReference type="EMBL" id="JRHO01000014">
    <property type="protein sequence ID" value="KGK98328.1"/>
    <property type="molecule type" value="Genomic_DNA"/>
</dbReference>
<dbReference type="InterPro" id="IPR001310">
    <property type="entry name" value="Histidine_triad_HIT"/>
</dbReference>
<dbReference type="PROSITE" id="PS00892">
    <property type="entry name" value="HIT_1"/>
    <property type="match status" value="1"/>
</dbReference>
<dbReference type="PANTHER" id="PTHR46648:SF1">
    <property type="entry name" value="ADENOSINE 5'-MONOPHOSPHORAMIDASE HNT1"/>
    <property type="match status" value="1"/>
</dbReference>
<keyword evidence="6" id="KW-1185">Reference proteome</keyword>
<dbReference type="Pfam" id="PF01230">
    <property type="entry name" value="HIT"/>
    <property type="match status" value="1"/>
</dbReference>
<dbReference type="PRINTS" id="PR00332">
    <property type="entry name" value="HISTRIAD"/>
</dbReference>
<dbReference type="CDD" id="cd01277">
    <property type="entry name" value="HINT_subgroup"/>
    <property type="match status" value="1"/>
</dbReference>
<evidence type="ECO:0000313" key="5">
    <source>
        <dbReference type="EMBL" id="KGK98328.1"/>
    </source>
</evidence>
<gene>
    <name evidence="5" type="ORF">LI82_11475</name>
</gene>
<evidence type="ECO:0000256" key="2">
    <source>
        <dbReference type="PIRSR" id="PIRSR601310-3"/>
    </source>
</evidence>
<feature type="active site" description="Tele-AMP-histidine intermediate" evidence="1">
    <location>
        <position position="98"/>
    </location>
</feature>
<dbReference type="AlphaFoldDB" id="A0A099T2D8"/>
<dbReference type="Gene3D" id="3.30.428.10">
    <property type="entry name" value="HIT-like"/>
    <property type="match status" value="1"/>
</dbReference>
<dbReference type="InterPro" id="IPR036265">
    <property type="entry name" value="HIT-like_sf"/>
</dbReference>
<organism evidence="5 6">
    <name type="scientific">Methanococcoides methylutens</name>
    <dbReference type="NCBI Taxonomy" id="2226"/>
    <lineage>
        <taxon>Archaea</taxon>
        <taxon>Methanobacteriati</taxon>
        <taxon>Methanobacteriota</taxon>
        <taxon>Stenosarchaea group</taxon>
        <taxon>Methanomicrobia</taxon>
        <taxon>Methanosarcinales</taxon>
        <taxon>Methanosarcinaceae</taxon>
        <taxon>Methanococcoides</taxon>
    </lineage>
</organism>
<dbReference type="SUPFAM" id="SSF54197">
    <property type="entry name" value="HIT-like"/>
    <property type="match status" value="1"/>
</dbReference>
<reference evidence="5 6" key="1">
    <citation type="submission" date="2014-09" db="EMBL/GenBank/DDBJ databases">
        <title>Draft genome sequence of an obligately methylotrophic methanogen, Methanococcoides methylutens, isolated from marine sediment.</title>
        <authorList>
            <person name="Guan Y."/>
            <person name="Ngugi D.K."/>
            <person name="Blom J."/>
            <person name="Ali S."/>
            <person name="Ferry J.G."/>
            <person name="Stingl U."/>
        </authorList>
    </citation>
    <scope>NUCLEOTIDE SEQUENCE [LARGE SCALE GENOMIC DNA]</scope>
    <source>
        <strain evidence="5 6">DSM 2657</strain>
    </source>
</reference>
<accession>A0A099T2D8</accession>
<evidence type="ECO:0000259" key="4">
    <source>
        <dbReference type="PROSITE" id="PS51084"/>
    </source>
</evidence>
<evidence type="ECO:0000256" key="1">
    <source>
        <dbReference type="PIRSR" id="PIRSR601310-1"/>
    </source>
</evidence>
<evidence type="ECO:0000313" key="6">
    <source>
        <dbReference type="Proteomes" id="UP000029859"/>
    </source>
</evidence>
<keyword evidence="5" id="KW-0378">Hydrolase</keyword>
<feature type="short sequence motif" description="Histidine triad motif" evidence="2 3">
    <location>
        <begin position="96"/>
        <end position="100"/>
    </location>
</feature>
<proteinExistence type="predicted"/>
<dbReference type="GO" id="GO:0009117">
    <property type="term" value="P:nucleotide metabolic process"/>
    <property type="evidence" value="ECO:0007669"/>
    <property type="project" value="TreeGrafter"/>
</dbReference>
<dbReference type="InterPro" id="IPR011146">
    <property type="entry name" value="HIT-like"/>
</dbReference>
<name>A0A099T2D8_METMT</name>